<dbReference type="Pfam" id="PF04434">
    <property type="entry name" value="SWIM"/>
    <property type="match status" value="1"/>
</dbReference>
<dbReference type="GO" id="GO:0008270">
    <property type="term" value="F:zinc ion binding"/>
    <property type="evidence" value="ECO:0007669"/>
    <property type="project" value="UniProtKB-KW"/>
</dbReference>
<dbReference type="PANTHER" id="PTHR31973">
    <property type="entry name" value="POLYPROTEIN, PUTATIVE-RELATED"/>
    <property type="match status" value="1"/>
</dbReference>
<dbReference type="EMBL" id="MT025716">
    <property type="protein sequence ID" value="QIA97946.1"/>
    <property type="molecule type" value="Genomic_DNA"/>
</dbReference>
<dbReference type="PROSITE" id="PS50966">
    <property type="entry name" value="ZF_SWIM"/>
    <property type="match status" value="1"/>
</dbReference>
<keyword evidence="3" id="KW-0862">Zinc</keyword>
<dbReference type="Gene3D" id="4.10.60.10">
    <property type="entry name" value="Zinc finger, CCHC-type"/>
    <property type="match status" value="1"/>
</dbReference>
<feature type="region of interest" description="Disordered" evidence="5">
    <location>
        <begin position="130"/>
        <end position="169"/>
    </location>
</feature>
<dbReference type="PROSITE" id="PS50158">
    <property type="entry name" value="ZF_CCHC"/>
    <property type="match status" value="1"/>
</dbReference>
<accession>A0A6C0T536</accession>
<dbReference type="InterPro" id="IPR036875">
    <property type="entry name" value="Znf_CCHC_sf"/>
</dbReference>
<evidence type="ECO:0000256" key="4">
    <source>
        <dbReference type="PROSITE-ProRule" id="PRU00047"/>
    </source>
</evidence>
<evidence type="ECO:0000256" key="2">
    <source>
        <dbReference type="ARBA" id="ARBA00022771"/>
    </source>
</evidence>
<organism evidence="8">
    <name type="scientific">Amaranthus palmeri</name>
    <name type="common">Palmer's pigweed</name>
    <dbReference type="NCBI Taxonomy" id="107608"/>
    <lineage>
        <taxon>Eukaryota</taxon>
        <taxon>Viridiplantae</taxon>
        <taxon>Streptophyta</taxon>
        <taxon>Embryophyta</taxon>
        <taxon>Tracheophyta</taxon>
        <taxon>Spermatophyta</taxon>
        <taxon>Magnoliopsida</taxon>
        <taxon>eudicotyledons</taxon>
        <taxon>Gunneridae</taxon>
        <taxon>Pentapetalae</taxon>
        <taxon>Caryophyllales</taxon>
        <taxon>Amaranthaceae</taxon>
        <taxon>Amaranthus</taxon>
    </lineage>
</organism>
<feature type="region of interest" description="Disordered" evidence="5">
    <location>
        <begin position="188"/>
        <end position="247"/>
    </location>
</feature>
<dbReference type="GO" id="GO:0003676">
    <property type="term" value="F:nucleic acid binding"/>
    <property type="evidence" value="ECO:0007669"/>
    <property type="project" value="InterPro"/>
</dbReference>
<evidence type="ECO:0000256" key="5">
    <source>
        <dbReference type="SAM" id="MobiDB-lite"/>
    </source>
</evidence>
<reference evidence="8" key="1">
    <citation type="submission" date="2020-02" db="EMBL/GenBank/DDBJ databases">
        <title>The eccDNA Replicon: A heritable, self-replicating, extra-nuclear vehicle that enables gene amplification and rapid adaptive evolution in Amaranthus palmeri.</title>
        <authorList>
            <person name="Saski C.A."/>
            <person name="Molin W.T."/>
        </authorList>
    </citation>
    <scope>NUCLEOTIDE SEQUENCE</scope>
</reference>
<dbReference type="AlphaFoldDB" id="A0A6C0T536"/>
<sequence>MEWIRRYVTQRSAAKREGLSNFEGVLMPSVRKLIEKNARDIYGLRVIPVDVFEFEVDDGEESYVVNLTNKTCHCGSWTLIGIPCKHAMACIVLRKLDANEFVHEAYHIERYAKTYGPKFHGMPGHKMWPTTTFAKPLPPPFRKMPGRPDKRKRKKEADEGKGGNKAATVVREYKPRKCSNCGDLGHYKKKCKNPPKPPTTKEKSKGGRPKKGSSSTQQLTTNDMPCTSSQPQTQSASCVIDQISQIK</sequence>
<feature type="domain" description="SWIM-type" evidence="7">
    <location>
        <begin position="63"/>
        <end position="95"/>
    </location>
</feature>
<evidence type="ECO:0008006" key="9">
    <source>
        <dbReference type="Google" id="ProtNLM"/>
    </source>
</evidence>
<dbReference type="SMART" id="SM00575">
    <property type="entry name" value="ZnF_PMZ"/>
    <property type="match status" value="1"/>
</dbReference>
<dbReference type="InterPro" id="IPR001878">
    <property type="entry name" value="Znf_CCHC"/>
</dbReference>
<keyword evidence="2 4" id="KW-0863">Zinc-finger</keyword>
<dbReference type="PANTHER" id="PTHR31973:SF187">
    <property type="entry name" value="MUTATOR TRANSPOSASE MUDRA PROTEIN"/>
    <property type="match status" value="1"/>
</dbReference>
<gene>
    <name evidence="8" type="ORF">AP_R.00g000430-v1.0.a3</name>
</gene>
<evidence type="ECO:0000259" key="6">
    <source>
        <dbReference type="PROSITE" id="PS50158"/>
    </source>
</evidence>
<evidence type="ECO:0000256" key="1">
    <source>
        <dbReference type="ARBA" id="ARBA00022723"/>
    </source>
</evidence>
<evidence type="ECO:0000259" key="7">
    <source>
        <dbReference type="PROSITE" id="PS50966"/>
    </source>
</evidence>
<evidence type="ECO:0000313" key="8">
    <source>
        <dbReference type="EMBL" id="QIA97946.1"/>
    </source>
</evidence>
<evidence type="ECO:0000256" key="3">
    <source>
        <dbReference type="ARBA" id="ARBA00022833"/>
    </source>
</evidence>
<proteinExistence type="predicted"/>
<protein>
    <recommendedName>
        <fullName evidence="9">SWIM-type domain-containing protein</fullName>
    </recommendedName>
</protein>
<keyword evidence="1" id="KW-0479">Metal-binding</keyword>
<name>A0A6C0T536_AMAPA</name>
<dbReference type="SUPFAM" id="SSF57756">
    <property type="entry name" value="Retrovirus zinc finger-like domains"/>
    <property type="match status" value="1"/>
</dbReference>
<dbReference type="InterPro" id="IPR007527">
    <property type="entry name" value="Znf_SWIM"/>
</dbReference>
<feature type="compositionally biased region" description="Polar residues" evidence="5">
    <location>
        <begin position="216"/>
        <end position="247"/>
    </location>
</feature>
<dbReference type="InterPro" id="IPR006564">
    <property type="entry name" value="Znf_PMZ"/>
</dbReference>
<feature type="domain" description="CCHC-type" evidence="6">
    <location>
        <begin position="176"/>
        <end position="193"/>
    </location>
</feature>